<reference evidence="3 4" key="1">
    <citation type="submission" date="2023-08" db="EMBL/GenBank/DDBJ databases">
        <authorList>
            <person name="Folkvardsen B D."/>
            <person name="Norman A."/>
        </authorList>
    </citation>
    <scope>NUCLEOTIDE SEQUENCE [LARGE SCALE GENOMIC DNA]</scope>
    <source>
        <strain evidence="3 4">Mu0053</strain>
    </source>
</reference>
<keyword evidence="4" id="KW-1185">Reference proteome</keyword>
<gene>
    <name evidence="3" type="ORF">MU0053_004589</name>
</gene>
<accession>A0ABM9M5E9</accession>
<keyword evidence="2" id="KW-1133">Transmembrane helix</keyword>
<dbReference type="RefSeq" id="WP_308479867.1">
    <property type="nucleotide sequence ID" value="NZ_OY726397.1"/>
</dbReference>
<evidence type="ECO:0000313" key="3">
    <source>
        <dbReference type="EMBL" id="CAJ1510394.1"/>
    </source>
</evidence>
<evidence type="ECO:0000256" key="1">
    <source>
        <dbReference type="SAM" id="MobiDB-lite"/>
    </source>
</evidence>
<organism evidence="3 4">
    <name type="scientific">[Mycobacterium] burgundiense</name>
    <dbReference type="NCBI Taxonomy" id="3064286"/>
    <lineage>
        <taxon>Bacteria</taxon>
        <taxon>Bacillati</taxon>
        <taxon>Actinomycetota</taxon>
        <taxon>Actinomycetes</taxon>
        <taxon>Mycobacteriales</taxon>
        <taxon>Mycobacteriaceae</taxon>
        <taxon>Mycolicibacterium</taxon>
    </lineage>
</organism>
<feature type="compositionally biased region" description="Low complexity" evidence="1">
    <location>
        <begin position="1"/>
        <end position="16"/>
    </location>
</feature>
<proteinExistence type="predicted"/>
<evidence type="ECO:0000313" key="4">
    <source>
        <dbReference type="Proteomes" id="UP001190465"/>
    </source>
</evidence>
<dbReference type="Proteomes" id="UP001190465">
    <property type="component" value="Chromosome"/>
</dbReference>
<keyword evidence="2" id="KW-0812">Transmembrane</keyword>
<dbReference type="EMBL" id="OY726397">
    <property type="protein sequence ID" value="CAJ1510394.1"/>
    <property type="molecule type" value="Genomic_DNA"/>
</dbReference>
<name>A0ABM9M5E9_9MYCO</name>
<feature type="transmembrane region" description="Helical" evidence="2">
    <location>
        <begin position="76"/>
        <end position="96"/>
    </location>
</feature>
<evidence type="ECO:0000256" key="2">
    <source>
        <dbReference type="SAM" id="Phobius"/>
    </source>
</evidence>
<protein>
    <submittedName>
        <fullName evidence="3">Uncharacterized protein</fullName>
    </submittedName>
</protein>
<sequence>MSSAAPDRAATGAAAAETDESAGVPEPGRRIVLVPSPPGSWRVLLGGGAAVLAPLFGFLVGSILGAGAPGDAVDPMFLALFTGIVIGGIGVLVAFAGGARLWRHFHESDIAES</sequence>
<feature type="transmembrane region" description="Helical" evidence="2">
    <location>
        <begin position="43"/>
        <end position="64"/>
    </location>
</feature>
<feature type="region of interest" description="Disordered" evidence="1">
    <location>
        <begin position="1"/>
        <end position="29"/>
    </location>
</feature>
<keyword evidence="2" id="KW-0472">Membrane</keyword>